<organism evidence="1 2">
    <name type="scientific">Candidatus Jorgensenbacteria bacterium CG10_big_fil_rev_8_21_14_0_10_54_38</name>
    <dbReference type="NCBI Taxonomy" id="1974593"/>
    <lineage>
        <taxon>Bacteria</taxon>
        <taxon>Candidatus Joergenseniibacteriota</taxon>
    </lineage>
</organism>
<dbReference type="AlphaFoldDB" id="A0A2M6WFS9"/>
<evidence type="ECO:0000313" key="2">
    <source>
        <dbReference type="Proteomes" id="UP000229530"/>
    </source>
</evidence>
<comment type="caution">
    <text evidence="1">The sequence shown here is derived from an EMBL/GenBank/DDBJ whole genome shotgun (WGS) entry which is preliminary data.</text>
</comment>
<reference evidence="2" key="1">
    <citation type="submission" date="2017-09" db="EMBL/GenBank/DDBJ databases">
        <title>Depth-based differentiation of microbial function through sediment-hosted aquifers and enrichment of novel symbionts in the deep terrestrial subsurface.</title>
        <authorList>
            <person name="Probst A.J."/>
            <person name="Ladd B."/>
            <person name="Jarett J.K."/>
            <person name="Geller-Mcgrath D.E."/>
            <person name="Sieber C.M.K."/>
            <person name="Emerson J.B."/>
            <person name="Anantharaman K."/>
            <person name="Thomas B.C."/>
            <person name="Malmstrom R."/>
            <person name="Stieglmeier M."/>
            <person name="Klingl A."/>
            <person name="Woyke T."/>
            <person name="Ryan C.M."/>
            <person name="Banfield J.F."/>
        </authorList>
    </citation>
    <scope>NUCLEOTIDE SEQUENCE [LARGE SCALE GENOMIC DNA]</scope>
</reference>
<evidence type="ECO:0000313" key="1">
    <source>
        <dbReference type="EMBL" id="PIT91574.1"/>
    </source>
</evidence>
<evidence type="ECO:0008006" key="3">
    <source>
        <dbReference type="Google" id="ProtNLM"/>
    </source>
</evidence>
<dbReference type="Proteomes" id="UP000229530">
    <property type="component" value="Unassembled WGS sequence"/>
</dbReference>
<accession>A0A2M6WFS9</accession>
<proteinExistence type="predicted"/>
<dbReference type="EMBL" id="PFBE01000039">
    <property type="protein sequence ID" value="PIT91574.1"/>
    <property type="molecule type" value="Genomic_DNA"/>
</dbReference>
<protein>
    <recommendedName>
        <fullName evidence="3">Type 4 fimbrial biogenesis protein PilX N-terminal domain-containing protein</fullName>
    </recommendedName>
</protein>
<gene>
    <name evidence="1" type="ORF">COU12_02390</name>
</gene>
<name>A0A2M6WFS9_9BACT</name>
<sequence>MTSGILFLVTSVAGILMFYQLQQVTDIGNSAAAIFAADATLEKATYDYLTSPTYMYDPANPCFTTPPCTGPTVSLSNGASGSSYLVIPPPGTANAATTITAEGRGPGGRTIRLLQNTFLINP</sequence>